<comment type="subcellular location">
    <subcellularLocation>
        <location evidence="1">Cell membrane</location>
        <topology evidence="1">Multi-pass membrane protein</topology>
    </subcellularLocation>
</comment>
<dbReference type="InterPro" id="IPR017039">
    <property type="entry name" value="Virul_fac_BrkB"/>
</dbReference>
<evidence type="ECO:0000256" key="6">
    <source>
        <dbReference type="SAM" id="MobiDB-lite"/>
    </source>
</evidence>
<dbReference type="EMBL" id="BAABKG010000001">
    <property type="protein sequence ID" value="GAA5142270.1"/>
    <property type="molecule type" value="Genomic_DNA"/>
</dbReference>
<feature type="transmembrane region" description="Helical" evidence="7">
    <location>
        <begin position="40"/>
        <end position="62"/>
    </location>
</feature>
<dbReference type="PANTHER" id="PTHR30213:SF1">
    <property type="entry name" value="INNER MEMBRANE PROTEIN YHJD"/>
    <property type="match status" value="1"/>
</dbReference>
<sequence length="390" mass="42055">MGVVSGVDRTQRRFSVFGFPLAVIYKFFDDQGNYLAAAISYYAFIAIFPLLLLASSIFGFILQGNPELQDQVLNSALRQFPIVGEQLGRPKGLQGSTGAVVLGATAALYGALGLGQAIQNLMATAWAIPRNSRPNPFLLRLKSLLLLFFAGLAVIGVSVFSALGSNTEVFGAGINTTIKLAIWAGTVVVVGLVLTFLMRFAAAGRLRYRQALPGGFTVAVLWQGLQWLGTYYATNVLTGPTSLNQTFGFVLGLIGIIYIAAVMAVLGVEVNVVRTRRLWPRALLTPFTDSVDLTEADRRAYAMYAQMQRHKGFETVTVRFDGRDGGTHEIVLDPGAREPTLQGASVAVPDPADRPRDDVRPTAPRAFDPPPPPPPPTAPFAVRPDDRAPH</sequence>
<keyword evidence="9" id="KW-1185">Reference proteome</keyword>
<comment type="caution">
    <text evidence="8">The sequence shown here is derived from an EMBL/GenBank/DDBJ whole genome shotgun (WGS) entry which is preliminary data.</text>
</comment>
<feature type="transmembrane region" description="Helical" evidence="7">
    <location>
        <begin position="99"/>
        <end position="118"/>
    </location>
</feature>
<evidence type="ECO:0000256" key="2">
    <source>
        <dbReference type="ARBA" id="ARBA00022475"/>
    </source>
</evidence>
<dbReference type="Pfam" id="PF03631">
    <property type="entry name" value="Virul_fac_BrkB"/>
    <property type="match status" value="1"/>
</dbReference>
<accession>A0ABP9P7Z3</accession>
<evidence type="ECO:0000313" key="9">
    <source>
        <dbReference type="Proteomes" id="UP001500221"/>
    </source>
</evidence>
<protein>
    <recommendedName>
        <fullName evidence="10">YihY/virulence factor BrkB family protein</fullName>
    </recommendedName>
</protein>
<reference evidence="9" key="1">
    <citation type="journal article" date="2019" name="Int. J. Syst. Evol. Microbiol.">
        <title>The Global Catalogue of Microorganisms (GCM) 10K type strain sequencing project: providing services to taxonomists for standard genome sequencing and annotation.</title>
        <authorList>
            <consortium name="The Broad Institute Genomics Platform"/>
            <consortium name="The Broad Institute Genome Sequencing Center for Infectious Disease"/>
            <person name="Wu L."/>
            <person name="Ma J."/>
        </authorList>
    </citation>
    <scope>NUCLEOTIDE SEQUENCE [LARGE SCALE GENOMIC DNA]</scope>
    <source>
        <strain evidence="9">JCM 18459</strain>
    </source>
</reference>
<feature type="compositionally biased region" description="Basic and acidic residues" evidence="6">
    <location>
        <begin position="351"/>
        <end position="360"/>
    </location>
</feature>
<keyword evidence="5 7" id="KW-0472">Membrane</keyword>
<feature type="transmembrane region" description="Helical" evidence="7">
    <location>
        <begin position="180"/>
        <end position="202"/>
    </location>
</feature>
<feature type="compositionally biased region" description="Pro residues" evidence="6">
    <location>
        <begin position="367"/>
        <end position="378"/>
    </location>
</feature>
<feature type="region of interest" description="Disordered" evidence="6">
    <location>
        <begin position="332"/>
        <end position="390"/>
    </location>
</feature>
<evidence type="ECO:0000256" key="3">
    <source>
        <dbReference type="ARBA" id="ARBA00022692"/>
    </source>
</evidence>
<evidence type="ECO:0000256" key="7">
    <source>
        <dbReference type="SAM" id="Phobius"/>
    </source>
</evidence>
<evidence type="ECO:0000313" key="8">
    <source>
        <dbReference type="EMBL" id="GAA5142270.1"/>
    </source>
</evidence>
<dbReference type="RefSeq" id="WP_345454285.1">
    <property type="nucleotide sequence ID" value="NZ_BAABKG010000001.1"/>
</dbReference>
<keyword evidence="2" id="KW-1003">Cell membrane</keyword>
<evidence type="ECO:0000256" key="4">
    <source>
        <dbReference type="ARBA" id="ARBA00022989"/>
    </source>
</evidence>
<evidence type="ECO:0008006" key="10">
    <source>
        <dbReference type="Google" id="ProtNLM"/>
    </source>
</evidence>
<organism evidence="8 9">
    <name type="scientific">Nocardioides marinquilinus</name>
    <dbReference type="NCBI Taxonomy" id="1210400"/>
    <lineage>
        <taxon>Bacteria</taxon>
        <taxon>Bacillati</taxon>
        <taxon>Actinomycetota</taxon>
        <taxon>Actinomycetes</taxon>
        <taxon>Propionibacteriales</taxon>
        <taxon>Nocardioidaceae</taxon>
        <taxon>Nocardioides</taxon>
    </lineage>
</organism>
<feature type="transmembrane region" description="Helical" evidence="7">
    <location>
        <begin position="139"/>
        <end position="160"/>
    </location>
</feature>
<keyword evidence="4 7" id="KW-1133">Transmembrane helix</keyword>
<evidence type="ECO:0000256" key="1">
    <source>
        <dbReference type="ARBA" id="ARBA00004651"/>
    </source>
</evidence>
<name>A0ABP9P7Z3_9ACTN</name>
<feature type="transmembrane region" description="Helical" evidence="7">
    <location>
        <begin position="214"/>
        <end position="234"/>
    </location>
</feature>
<proteinExistence type="predicted"/>
<evidence type="ECO:0000256" key="5">
    <source>
        <dbReference type="ARBA" id="ARBA00023136"/>
    </source>
</evidence>
<dbReference type="PANTHER" id="PTHR30213">
    <property type="entry name" value="INNER MEMBRANE PROTEIN YHJD"/>
    <property type="match status" value="1"/>
</dbReference>
<gene>
    <name evidence="8" type="ORF">GCM10023340_05480</name>
</gene>
<feature type="transmembrane region" description="Helical" evidence="7">
    <location>
        <begin position="246"/>
        <end position="268"/>
    </location>
</feature>
<dbReference type="Proteomes" id="UP001500221">
    <property type="component" value="Unassembled WGS sequence"/>
</dbReference>
<keyword evidence="3 7" id="KW-0812">Transmembrane</keyword>